<evidence type="ECO:0000313" key="8">
    <source>
        <dbReference type="Proteomes" id="UP000461409"/>
    </source>
</evidence>
<dbReference type="CDD" id="cd12156">
    <property type="entry name" value="HPPR"/>
    <property type="match status" value="1"/>
</dbReference>
<evidence type="ECO:0000313" key="7">
    <source>
        <dbReference type="EMBL" id="MWV26936.1"/>
    </source>
</evidence>
<dbReference type="SUPFAM" id="SSF51735">
    <property type="entry name" value="NAD(P)-binding Rossmann-fold domains"/>
    <property type="match status" value="1"/>
</dbReference>
<dbReference type="Pfam" id="PF02826">
    <property type="entry name" value="2-Hacid_dh_C"/>
    <property type="match status" value="1"/>
</dbReference>
<keyword evidence="3" id="KW-0520">NAD</keyword>
<reference evidence="7 8" key="2">
    <citation type="submission" date="2020-02" db="EMBL/GenBank/DDBJ databases">
        <title>Erythrobacter dongmakensis sp. nov., isolated from a tidal mudflat.</title>
        <authorList>
            <person name="Kim I.S."/>
        </authorList>
    </citation>
    <scope>NUCLEOTIDE SEQUENCE [LARGE SCALE GENOMIC DNA]</scope>
    <source>
        <strain evidence="7 8">GH3-10</strain>
    </source>
</reference>
<dbReference type="InterPro" id="IPR050223">
    <property type="entry name" value="D-isomer_2-hydroxyacid_DH"/>
</dbReference>
<dbReference type="AlphaFoldDB" id="A0A844XAF7"/>
<dbReference type="EMBL" id="WUBR01000001">
    <property type="protein sequence ID" value="MWV26936.1"/>
    <property type="molecule type" value="Genomic_DNA"/>
</dbReference>
<evidence type="ECO:0000256" key="3">
    <source>
        <dbReference type="ARBA" id="ARBA00023027"/>
    </source>
</evidence>
<sequence>MAQDKPAAVQLCRFSDYLEDALAERLRLFRWFDEDDASRASFLDGMGKECHLVVTGGHIGCANDLIDSLPSLKLIAINGVGFDKVDLPHASARGVAVSNTPDVLTDDVADLALGLVIALKRGIASGDVHVRAGKWADGELPLGRKVTGSRFGVLGLGRIGHAIADRCAPMGEVGYWSRTAKDVPFHYCSTVYELARWSDVLIVACAATPETQKLVDGALLERLGREGVLVNVARGSVVDEQAVVAALESRQIAGAALDVFEKEPQVPEALRHSENTVLTPHVGSATVETREAMADLVIANVEAVLAGDPPCTPVA</sequence>
<keyword evidence="1" id="KW-0521">NADP</keyword>
<dbReference type="Proteomes" id="UP000461409">
    <property type="component" value="Unassembled WGS sequence"/>
</dbReference>
<dbReference type="GO" id="GO:0005829">
    <property type="term" value="C:cytosol"/>
    <property type="evidence" value="ECO:0007669"/>
    <property type="project" value="TreeGrafter"/>
</dbReference>
<evidence type="ECO:0000256" key="4">
    <source>
        <dbReference type="RuleBase" id="RU003719"/>
    </source>
</evidence>
<dbReference type="GO" id="GO:0016618">
    <property type="term" value="F:hydroxypyruvate reductase [NAD(P)H] activity"/>
    <property type="evidence" value="ECO:0007669"/>
    <property type="project" value="TreeGrafter"/>
</dbReference>
<dbReference type="Gene3D" id="3.40.50.720">
    <property type="entry name" value="NAD(P)-binding Rossmann-like Domain"/>
    <property type="match status" value="2"/>
</dbReference>
<dbReference type="Pfam" id="PF00389">
    <property type="entry name" value="2-Hacid_dh"/>
    <property type="match status" value="1"/>
</dbReference>
<comment type="caution">
    <text evidence="7">The sequence shown here is derived from an EMBL/GenBank/DDBJ whole genome shotgun (WGS) entry which is preliminary data.</text>
</comment>
<evidence type="ECO:0000256" key="2">
    <source>
        <dbReference type="ARBA" id="ARBA00023002"/>
    </source>
</evidence>
<dbReference type="PANTHER" id="PTHR10996:SF178">
    <property type="entry name" value="2-HYDROXYACID DEHYDROGENASE YGL185C-RELATED"/>
    <property type="match status" value="1"/>
</dbReference>
<evidence type="ECO:0000259" key="6">
    <source>
        <dbReference type="Pfam" id="PF02826"/>
    </source>
</evidence>
<dbReference type="InterPro" id="IPR036291">
    <property type="entry name" value="NAD(P)-bd_dom_sf"/>
</dbReference>
<dbReference type="RefSeq" id="WP_160484556.1">
    <property type="nucleotide sequence ID" value="NZ_WUBR01000001.1"/>
</dbReference>
<protein>
    <submittedName>
        <fullName evidence="7">2-hydroxyacid dehydrogenase</fullName>
    </submittedName>
</protein>
<dbReference type="GO" id="GO:0030267">
    <property type="term" value="F:glyoxylate reductase (NADPH) activity"/>
    <property type="evidence" value="ECO:0007669"/>
    <property type="project" value="TreeGrafter"/>
</dbReference>
<proteinExistence type="inferred from homology"/>
<feature type="domain" description="D-isomer specific 2-hydroxyacid dehydrogenase NAD-binding" evidence="6">
    <location>
        <begin position="113"/>
        <end position="283"/>
    </location>
</feature>
<feature type="domain" description="D-isomer specific 2-hydroxyacid dehydrogenase catalytic" evidence="5">
    <location>
        <begin position="48"/>
        <end position="314"/>
    </location>
</feature>
<accession>A0A844XAF7</accession>
<evidence type="ECO:0000259" key="5">
    <source>
        <dbReference type="Pfam" id="PF00389"/>
    </source>
</evidence>
<dbReference type="GO" id="GO:0051287">
    <property type="term" value="F:NAD binding"/>
    <property type="evidence" value="ECO:0007669"/>
    <property type="project" value="InterPro"/>
</dbReference>
<reference evidence="7 8" key="1">
    <citation type="submission" date="2019-12" db="EMBL/GenBank/DDBJ databases">
        <authorList>
            <person name="Lee S.D."/>
        </authorList>
    </citation>
    <scope>NUCLEOTIDE SEQUENCE [LARGE SCALE GENOMIC DNA]</scope>
    <source>
        <strain evidence="7 8">GH3-10</strain>
    </source>
</reference>
<name>A0A844XAF7_9SPHN</name>
<gene>
    <name evidence="7" type="ORF">GRF63_03360</name>
</gene>
<dbReference type="InterPro" id="IPR006139">
    <property type="entry name" value="D-isomer_2_OHA_DH_cat_dom"/>
</dbReference>
<comment type="similarity">
    <text evidence="4">Belongs to the D-isomer specific 2-hydroxyacid dehydrogenase family.</text>
</comment>
<dbReference type="FunFam" id="3.40.50.720:FF:000213">
    <property type="entry name" value="Putative 2-hydroxyacid dehydrogenase"/>
    <property type="match status" value="1"/>
</dbReference>
<dbReference type="PANTHER" id="PTHR10996">
    <property type="entry name" value="2-HYDROXYACID DEHYDROGENASE-RELATED"/>
    <property type="match status" value="1"/>
</dbReference>
<dbReference type="InterPro" id="IPR006140">
    <property type="entry name" value="D-isomer_DH_NAD-bd"/>
</dbReference>
<dbReference type="SUPFAM" id="SSF52283">
    <property type="entry name" value="Formate/glycerate dehydrogenase catalytic domain-like"/>
    <property type="match status" value="1"/>
</dbReference>
<keyword evidence="8" id="KW-1185">Reference proteome</keyword>
<evidence type="ECO:0000256" key="1">
    <source>
        <dbReference type="ARBA" id="ARBA00022857"/>
    </source>
</evidence>
<organism evidence="7 8">
    <name type="scientific">Aurantiacibacter rhizosphaerae</name>
    <dbReference type="NCBI Taxonomy" id="2691582"/>
    <lineage>
        <taxon>Bacteria</taxon>
        <taxon>Pseudomonadati</taxon>
        <taxon>Pseudomonadota</taxon>
        <taxon>Alphaproteobacteria</taxon>
        <taxon>Sphingomonadales</taxon>
        <taxon>Erythrobacteraceae</taxon>
        <taxon>Aurantiacibacter</taxon>
    </lineage>
</organism>
<keyword evidence="2 4" id="KW-0560">Oxidoreductase</keyword>